<dbReference type="AlphaFoldDB" id="A0A7W6H8K5"/>
<accession>A0A7W6H8K5</accession>
<proteinExistence type="predicted"/>
<evidence type="ECO:0000313" key="2">
    <source>
        <dbReference type="Proteomes" id="UP000542776"/>
    </source>
</evidence>
<keyword evidence="2" id="KW-1185">Reference proteome</keyword>
<dbReference type="Proteomes" id="UP000542776">
    <property type="component" value="Unassembled WGS sequence"/>
</dbReference>
<dbReference type="EMBL" id="JACIEK010000023">
    <property type="protein sequence ID" value="MBB4000578.1"/>
    <property type="molecule type" value="Genomic_DNA"/>
</dbReference>
<protein>
    <submittedName>
        <fullName evidence="1">Uncharacterized protein</fullName>
    </submittedName>
</protein>
<comment type="caution">
    <text evidence="1">The sequence shown here is derived from an EMBL/GenBank/DDBJ whole genome shotgun (WGS) entry which is preliminary data.</text>
</comment>
<gene>
    <name evidence="1" type="ORF">GGR04_004456</name>
</gene>
<sequence length="79" mass="8339">MSASIMNTWRADVSIAKGDFASCAKPCPVDAATSHAVRPIVAQKSRLVRIIALPGPRNPSRPFYQSARSAAAMNAASEP</sequence>
<organism evidence="1 2">
    <name type="scientific">Aureimonas pseudogalii</name>
    <dbReference type="NCBI Taxonomy" id="1744844"/>
    <lineage>
        <taxon>Bacteria</taxon>
        <taxon>Pseudomonadati</taxon>
        <taxon>Pseudomonadota</taxon>
        <taxon>Alphaproteobacteria</taxon>
        <taxon>Hyphomicrobiales</taxon>
        <taxon>Aurantimonadaceae</taxon>
        <taxon>Aureimonas</taxon>
    </lineage>
</organism>
<evidence type="ECO:0000313" key="1">
    <source>
        <dbReference type="EMBL" id="MBB4000578.1"/>
    </source>
</evidence>
<name>A0A7W6H8K5_9HYPH</name>
<reference evidence="1 2" key="1">
    <citation type="submission" date="2020-08" db="EMBL/GenBank/DDBJ databases">
        <title>Genomic Encyclopedia of Type Strains, Phase IV (KMG-IV): sequencing the most valuable type-strain genomes for metagenomic binning, comparative biology and taxonomic classification.</title>
        <authorList>
            <person name="Goeker M."/>
        </authorList>
    </citation>
    <scope>NUCLEOTIDE SEQUENCE [LARGE SCALE GENOMIC DNA]</scope>
    <source>
        <strain evidence="1 2">DSM 102238</strain>
    </source>
</reference>